<dbReference type="EMBL" id="KQ964704">
    <property type="protein sequence ID" value="KXN66626.1"/>
    <property type="molecule type" value="Genomic_DNA"/>
</dbReference>
<organism evidence="8 9">
    <name type="scientific">Conidiobolus coronatus (strain ATCC 28846 / CBS 209.66 / NRRL 28638)</name>
    <name type="common">Delacroixia coronata</name>
    <dbReference type="NCBI Taxonomy" id="796925"/>
    <lineage>
        <taxon>Eukaryota</taxon>
        <taxon>Fungi</taxon>
        <taxon>Fungi incertae sedis</taxon>
        <taxon>Zoopagomycota</taxon>
        <taxon>Entomophthoromycotina</taxon>
        <taxon>Entomophthoromycetes</taxon>
        <taxon>Entomophthorales</taxon>
        <taxon>Ancylistaceae</taxon>
        <taxon>Conidiobolus</taxon>
    </lineage>
</organism>
<evidence type="ECO:0000256" key="1">
    <source>
        <dbReference type="ARBA" id="ARBA00004141"/>
    </source>
</evidence>
<evidence type="ECO:0000256" key="6">
    <source>
        <dbReference type="ARBA" id="ARBA00023136"/>
    </source>
</evidence>
<keyword evidence="9" id="KW-1185">Reference proteome</keyword>
<keyword evidence="3 7" id="KW-0812">Transmembrane</keyword>
<evidence type="ECO:0000256" key="7">
    <source>
        <dbReference type="SAM" id="Phobius"/>
    </source>
</evidence>
<keyword evidence="2" id="KW-0813">Transport</keyword>
<protein>
    <submittedName>
        <fullName evidence="8">UPF0187-domain-containing protein</fullName>
    </submittedName>
</protein>
<dbReference type="PANTHER" id="PTHR33281">
    <property type="entry name" value="UPF0187 PROTEIN YNEE"/>
    <property type="match status" value="1"/>
</dbReference>
<accession>A0A137NV37</accession>
<gene>
    <name evidence="8" type="ORF">CONCODRAFT_61583</name>
</gene>
<feature type="transmembrane region" description="Helical" evidence="7">
    <location>
        <begin position="67"/>
        <end position="89"/>
    </location>
</feature>
<evidence type="ECO:0000313" key="9">
    <source>
        <dbReference type="Proteomes" id="UP000070444"/>
    </source>
</evidence>
<feature type="transmembrane region" description="Helical" evidence="7">
    <location>
        <begin position="40"/>
        <end position="61"/>
    </location>
</feature>
<dbReference type="InterPro" id="IPR044669">
    <property type="entry name" value="YneE/VCCN1/2-like"/>
</dbReference>
<proteinExistence type="predicted"/>
<keyword evidence="6 7" id="KW-0472">Membrane</keyword>
<keyword evidence="5" id="KW-0406">Ion transport</keyword>
<comment type="subcellular location">
    <subcellularLocation>
        <location evidence="1">Membrane</location>
        <topology evidence="1">Multi-pass membrane protein</topology>
    </subcellularLocation>
</comment>
<evidence type="ECO:0000256" key="3">
    <source>
        <dbReference type="ARBA" id="ARBA00022692"/>
    </source>
</evidence>
<evidence type="ECO:0000313" key="8">
    <source>
        <dbReference type="EMBL" id="KXN66626.1"/>
    </source>
</evidence>
<evidence type="ECO:0000256" key="2">
    <source>
        <dbReference type="ARBA" id="ARBA00022448"/>
    </source>
</evidence>
<dbReference type="PANTHER" id="PTHR33281:SF16">
    <property type="match status" value="1"/>
</dbReference>
<sequence length="367" mass="41724">MTSETLALNIGNTYQQIRDGSNNKSSFFTYPDVLRVRGSVLFNILPQVTFMMLFAALNAYIYDKYKYSIGLPNTIIPSLSVVIGMLLVFRTNNAYDRYYEGRKLWTTIKSSVRNLSRTISSIPVENQQDVHQKVDALKLLIAYIISLKDYLRDESDKNHQLIDDILPPRLKSDKFNAIEFDAERNKYLSSYGALSRSISSTSSSSYRSVPDLTNPLASLPLEIATELNAYTYNQKALNRTDGPTNNAINTTINSLVDTLGGLERIRRTPIPIAYVIHMKQVVFLYCATLPFTLSNFGYWSIGFTGLISFVLYGIDGIGQQIEDPFGYDDNDLPLDQICFELRKEMEFTISKVLEPERYGFDKYSFNS</sequence>
<dbReference type="Proteomes" id="UP000070444">
    <property type="component" value="Unassembled WGS sequence"/>
</dbReference>
<dbReference type="GO" id="GO:0016020">
    <property type="term" value="C:membrane"/>
    <property type="evidence" value="ECO:0007669"/>
    <property type="project" value="UniProtKB-SubCell"/>
</dbReference>
<dbReference type="Pfam" id="PF25539">
    <property type="entry name" value="Bestrophin_2"/>
    <property type="match status" value="1"/>
</dbReference>
<dbReference type="STRING" id="796925.A0A137NV37"/>
<evidence type="ECO:0000256" key="5">
    <source>
        <dbReference type="ARBA" id="ARBA00023065"/>
    </source>
</evidence>
<name>A0A137NV37_CONC2</name>
<keyword evidence="4 7" id="KW-1133">Transmembrane helix</keyword>
<dbReference type="GO" id="GO:0005254">
    <property type="term" value="F:chloride channel activity"/>
    <property type="evidence" value="ECO:0007669"/>
    <property type="project" value="InterPro"/>
</dbReference>
<dbReference type="AlphaFoldDB" id="A0A137NV37"/>
<dbReference type="OrthoDB" id="1368at2759"/>
<dbReference type="OMA" id="AYSVMIH"/>
<evidence type="ECO:0000256" key="4">
    <source>
        <dbReference type="ARBA" id="ARBA00022989"/>
    </source>
</evidence>
<reference evidence="8 9" key="1">
    <citation type="journal article" date="2015" name="Genome Biol. Evol.">
        <title>Phylogenomic analyses indicate that early fungi evolved digesting cell walls of algal ancestors of land plants.</title>
        <authorList>
            <person name="Chang Y."/>
            <person name="Wang S."/>
            <person name="Sekimoto S."/>
            <person name="Aerts A.L."/>
            <person name="Choi C."/>
            <person name="Clum A."/>
            <person name="LaButti K.M."/>
            <person name="Lindquist E.A."/>
            <person name="Yee Ngan C."/>
            <person name="Ohm R.A."/>
            <person name="Salamov A.A."/>
            <person name="Grigoriev I.V."/>
            <person name="Spatafora J.W."/>
            <person name="Berbee M.L."/>
        </authorList>
    </citation>
    <scope>NUCLEOTIDE SEQUENCE [LARGE SCALE GENOMIC DNA]</scope>
    <source>
        <strain evidence="8 9">NRRL 28638</strain>
    </source>
</reference>